<evidence type="ECO:0000313" key="7">
    <source>
        <dbReference type="EMBL" id="PWE15263.1"/>
    </source>
</evidence>
<dbReference type="SUPFAM" id="SSF53383">
    <property type="entry name" value="PLP-dependent transferases"/>
    <property type="match status" value="1"/>
</dbReference>
<dbReference type="RefSeq" id="WP_109088171.1">
    <property type="nucleotide sequence ID" value="NZ_CAXOKM010000024.1"/>
</dbReference>
<reference evidence="7 8" key="1">
    <citation type="submission" date="2018-05" db="EMBL/GenBank/DDBJ databases">
        <title>Genome Sequence of an Efficient Indole-Degrading Bacterium, Alcaligenes sp.YBY.</title>
        <authorList>
            <person name="Yang B."/>
        </authorList>
    </citation>
    <scope>NUCLEOTIDE SEQUENCE [LARGE SCALE GENOMIC DNA]</scope>
    <source>
        <strain evidence="7 8">YBY</strain>
    </source>
</reference>
<dbReference type="CDD" id="cd07377">
    <property type="entry name" value="WHTH_GntR"/>
    <property type="match status" value="1"/>
</dbReference>
<evidence type="ECO:0000256" key="3">
    <source>
        <dbReference type="ARBA" id="ARBA00023015"/>
    </source>
</evidence>
<dbReference type="InterPro" id="IPR036390">
    <property type="entry name" value="WH_DNA-bd_sf"/>
</dbReference>
<dbReference type="SUPFAM" id="SSF46785">
    <property type="entry name" value="Winged helix' DNA-binding domain"/>
    <property type="match status" value="1"/>
</dbReference>
<evidence type="ECO:0000313" key="8">
    <source>
        <dbReference type="Proteomes" id="UP000245216"/>
    </source>
</evidence>
<dbReference type="Pfam" id="PF00392">
    <property type="entry name" value="GntR"/>
    <property type="match status" value="1"/>
</dbReference>
<dbReference type="InterPro" id="IPR004839">
    <property type="entry name" value="Aminotransferase_I/II_large"/>
</dbReference>
<dbReference type="InterPro" id="IPR015422">
    <property type="entry name" value="PyrdxlP-dep_Trfase_small"/>
</dbReference>
<accession>A0A2U2BMM3</accession>
<evidence type="ECO:0000256" key="5">
    <source>
        <dbReference type="ARBA" id="ARBA00023163"/>
    </source>
</evidence>
<dbReference type="Gene3D" id="3.40.640.10">
    <property type="entry name" value="Type I PLP-dependent aspartate aminotransferase-like (Major domain)"/>
    <property type="match status" value="1"/>
</dbReference>
<dbReference type="CDD" id="cd00609">
    <property type="entry name" value="AAT_like"/>
    <property type="match status" value="1"/>
</dbReference>
<dbReference type="PROSITE" id="PS50949">
    <property type="entry name" value="HTH_GNTR"/>
    <property type="match status" value="1"/>
</dbReference>
<keyword evidence="2" id="KW-0663">Pyridoxal phosphate</keyword>
<dbReference type="PANTHER" id="PTHR46577">
    <property type="entry name" value="HTH-TYPE TRANSCRIPTIONAL REGULATORY PROTEIN GABR"/>
    <property type="match status" value="1"/>
</dbReference>
<comment type="caution">
    <text evidence="7">The sequence shown here is derived from an EMBL/GenBank/DDBJ whole genome shotgun (WGS) entry which is preliminary data.</text>
</comment>
<name>A0A2U2BMM3_ALCFA</name>
<dbReference type="InterPro" id="IPR015421">
    <property type="entry name" value="PyrdxlP-dep_Trfase_major"/>
</dbReference>
<dbReference type="GO" id="GO:0003700">
    <property type="term" value="F:DNA-binding transcription factor activity"/>
    <property type="evidence" value="ECO:0007669"/>
    <property type="project" value="InterPro"/>
</dbReference>
<keyword evidence="3" id="KW-0805">Transcription regulation</keyword>
<dbReference type="GO" id="GO:0003677">
    <property type="term" value="F:DNA binding"/>
    <property type="evidence" value="ECO:0007669"/>
    <property type="project" value="UniProtKB-KW"/>
</dbReference>
<dbReference type="InterPro" id="IPR000524">
    <property type="entry name" value="Tscrpt_reg_HTH_GntR"/>
</dbReference>
<dbReference type="Pfam" id="PF00155">
    <property type="entry name" value="Aminotran_1_2"/>
    <property type="match status" value="1"/>
</dbReference>
<proteinExistence type="inferred from homology"/>
<comment type="similarity">
    <text evidence="1">In the C-terminal section; belongs to the class-I pyridoxal-phosphate-dependent aminotransferase family.</text>
</comment>
<feature type="domain" description="HTH gntR-type" evidence="6">
    <location>
        <begin position="1"/>
        <end position="65"/>
    </location>
</feature>
<evidence type="ECO:0000259" key="6">
    <source>
        <dbReference type="PROSITE" id="PS50949"/>
    </source>
</evidence>
<dbReference type="EMBL" id="QEXO01000001">
    <property type="protein sequence ID" value="PWE15263.1"/>
    <property type="molecule type" value="Genomic_DNA"/>
</dbReference>
<dbReference type="PANTHER" id="PTHR46577:SF2">
    <property type="entry name" value="TRANSCRIPTIONAL REGULATORY PROTEIN"/>
    <property type="match status" value="1"/>
</dbReference>
<organism evidence="7 8">
    <name type="scientific">Alcaligenes faecalis</name>
    <dbReference type="NCBI Taxonomy" id="511"/>
    <lineage>
        <taxon>Bacteria</taxon>
        <taxon>Pseudomonadati</taxon>
        <taxon>Pseudomonadota</taxon>
        <taxon>Betaproteobacteria</taxon>
        <taxon>Burkholderiales</taxon>
        <taxon>Alcaligenaceae</taxon>
        <taxon>Alcaligenes</taxon>
    </lineage>
</organism>
<dbReference type="InterPro" id="IPR015424">
    <property type="entry name" value="PyrdxlP-dep_Trfase"/>
</dbReference>
<dbReference type="AlphaFoldDB" id="A0A2U2BMM3"/>
<gene>
    <name evidence="7" type="ORF">DF183_00535</name>
</gene>
<dbReference type="GO" id="GO:0030170">
    <property type="term" value="F:pyridoxal phosphate binding"/>
    <property type="evidence" value="ECO:0007669"/>
    <property type="project" value="InterPro"/>
</dbReference>
<dbReference type="InterPro" id="IPR036388">
    <property type="entry name" value="WH-like_DNA-bd_sf"/>
</dbReference>
<sequence length="445" mass="49054">MDFYERLKKAILQAEWAVGQQLPSIRKMMATENLSHHTVVSAYTRLVGEGMLEALQGRGYFVARWSGLGEHLPLSPSEVTTDPLLKILQAKPEQCKLGCGWLPVPWRDTDALAKAIRKTARSGRSGLVEYGDIQGYLPLRKQLSMLLRQSTLIEVSPQQIVTTLGATQALDLIARTVIVPGDHVLVDEPCNGNLIKLIRLCGGVPIGVPRLADGPDVGALAQILGRHKVRAFFCNSTFHNPTGAGLSPKVAFAVVKLAVEHDFLIVEDDVYGDFFPGVRQTFAGLGDLEHVVYIGSFSKSLSASLRIGYIACGMQLLEPLIRLKLLTSVAVPGFCERFVNTILADGTYAKHTQAIQRQLMTHQQIAQKALMEYGWVFDVPAQGGMFLWVGHPEMPDLTAYIERLEQQGILLMPGSSFAVDKDFKDRMRLNVAHLTQEVMPCLGWV</sequence>
<keyword evidence="5" id="KW-0804">Transcription</keyword>
<dbReference type="Gene3D" id="3.90.1150.10">
    <property type="entry name" value="Aspartate Aminotransferase, domain 1"/>
    <property type="match status" value="1"/>
</dbReference>
<keyword evidence="4" id="KW-0238">DNA-binding</keyword>
<dbReference type="InterPro" id="IPR051446">
    <property type="entry name" value="HTH_trans_reg/aminotransferase"/>
</dbReference>
<evidence type="ECO:0000256" key="1">
    <source>
        <dbReference type="ARBA" id="ARBA00005384"/>
    </source>
</evidence>
<evidence type="ECO:0000256" key="2">
    <source>
        <dbReference type="ARBA" id="ARBA00022898"/>
    </source>
</evidence>
<dbReference type="SMART" id="SM00345">
    <property type="entry name" value="HTH_GNTR"/>
    <property type="match status" value="1"/>
</dbReference>
<reference evidence="7 8" key="2">
    <citation type="submission" date="2018-05" db="EMBL/GenBank/DDBJ databases">
        <authorList>
            <person name="Lanie J.A."/>
            <person name="Ng W.-L."/>
            <person name="Kazmierczak K.M."/>
            <person name="Andrzejewski T.M."/>
            <person name="Davidsen T.M."/>
            <person name="Wayne K.J."/>
            <person name="Tettelin H."/>
            <person name="Glass J.I."/>
            <person name="Rusch D."/>
            <person name="Podicherti R."/>
            <person name="Tsui H.-C.T."/>
            <person name="Winkler M.E."/>
        </authorList>
    </citation>
    <scope>NUCLEOTIDE SEQUENCE [LARGE SCALE GENOMIC DNA]</scope>
    <source>
        <strain evidence="7 8">YBY</strain>
    </source>
</reference>
<dbReference type="STRING" id="511.UZ73_04320"/>
<dbReference type="Proteomes" id="UP000245216">
    <property type="component" value="Unassembled WGS sequence"/>
</dbReference>
<dbReference type="Gene3D" id="1.10.10.10">
    <property type="entry name" value="Winged helix-like DNA-binding domain superfamily/Winged helix DNA-binding domain"/>
    <property type="match status" value="1"/>
</dbReference>
<protein>
    <submittedName>
        <fullName evidence="7">GntR family transcriptional regulator</fullName>
    </submittedName>
</protein>
<evidence type="ECO:0000256" key="4">
    <source>
        <dbReference type="ARBA" id="ARBA00023125"/>
    </source>
</evidence>